<sequence>MEKQREWKVQTGQTRGGGGVFLLNKPQNKITRYDSWAGRGRGN</sequence>
<dbReference type="EMBL" id="GGEC01059209">
    <property type="protein sequence ID" value="MBX39693.1"/>
    <property type="molecule type" value="Transcribed_RNA"/>
</dbReference>
<feature type="region of interest" description="Disordered" evidence="1">
    <location>
        <begin position="1"/>
        <end position="23"/>
    </location>
</feature>
<dbReference type="AlphaFoldDB" id="A0A2P2NB47"/>
<accession>A0A2P2NB47</accession>
<proteinExistence type="predicted"/>
<organism evidence="2">
    <name type="scientific">Rhizophora mucronata</name>
    <name type="common">Asiatic mangrove</name>
    <dbReference type="NCBI Taxonomy" id="61149"/>
    <lineage>
        <taxon>Eukaryota</taxon>
        <taxon>Viridiplantae</taxon>
        <taxon>Streptophyta</taxon>
        <taxon>Embryophyta</taxon>
        <taxon>Tracheophyta</taxon>
        <taxon>Spermatophyta</taxon>
        <taxon>Magnoliopsida</taxon>
        <taxon>eudicotyledons</taxon>
        <taxon>Gunneridae</taxon>
        <taxon>Pentapetalae</taxon>
        <taxon>rosids</taxon>
        <taxon>fabids</taxon>
        <taxon>Malpighiales</taxon>
        <taxon>Rhizophoraceae</taxon>
        <taxon>Rhizophora</taxon>
    </lineage>
</organism>
<protein>
    <submittedName>
        <fullName evidence="2">Uncharacterized protein</fullName>
    </submittedName>
</protein>
<evidence type="ECO:0000256" key="1">
    <source>
        <dbReference type="SAM" id="MobiDB-lite"/>
    </source>
</evidence>
<reference evidence="2" key="1">
    <citation type="submission" date="2018-02" db="EMBL/GenBank/DDBJ databases">
        <title>Rhizophora mucronata_Transcriptome.</title>
        <authorList>
            <person name="Meera S.P."/>
            <person name="Sreeshan A."/>
            <person name="Augustine A."/>
        </authorList>
    </citation>
    <scope>NUCLEOTIDE SEQUENCE</scope>
    <source>
        <tissue evidence="2">Leaf</tissue>
    </source>
</reference>
<evidence type="ECO:0000313" key="2">
    <source>
        <dbReference type="EMBL" id="MBX39693.1"/>
    </source>
</evidence>
<name>A0A2P2NB47_RHIMU</name>